<evidence type="ECO:0000313" key="1">
    <source>
        <dbReference type="EMBL" id="QIW95027.1"/>
    </source>
</evidence>
<accession>A0A6H0XK69</accession>
<keyword evidence="2" id="KW-1185">Reference proteome</keyword>
<dbReference type="EMBL" id="CP051139">
    <property type="protein sequence ID" value="QIW95027.1"/>
    <property type="molecule type" value="Genomic_DNA"/>
</dbReference>
<gene>
    <name evidence="1" type="ORF">AMS68_000545</name>
</gene>
<evidence type="ECO:0008006" key="3">
    <source>
        <dbReference type="Google" id="ProtNLM"/>
    </source>
</evidence>
<organism evidence="1 2">
    <name type="scientific">Peltaster fructicola</name>
    <dbReference type="NCBI Taxonomy" id="286661"/>
    <lineage>
        <taxon>Eukaryota</taxon>
        <taxon>Fungi</taxon>
        <taxon>Dikarya</taxon>
        <taxon>Ascomycota</taxon>
        <taxon>Pezizomycotina</taxon>
        <taxon>Dothideomycetes</taxon>
        <taxon>Dothideomycetes incertae sedis</taxon>
        <taxon>Peltaster</taxon>
    </lineage>
</organism>
<sequence>MGLENMNIEELVAIDKTYLERIRHRREIMTGQPAATLACNESSIQAVLELHGWMFQTYLPQRFPAMFDRHKPARTKNLVTGEEIMSEESDAITALRNLGSHVDTDFLFLLPSSTTEDGLPIYHLEAFVTCFPSGFSTRSKLGKPLAEIHKPVPGYAVKLERSMDRYFAKITDKVVKRANWTITTTDDLFIEAGTHLYGGDRNHESIGRQTEEIVIEDCRLRAERQTLHRLPKSKALVFAFKTYQYHLDDVKAEGDGPALASAIEGLAAGSVPEMHFYKRGVVWGAKVARYLRE</sequence>
<dbReference type="InterPro" id="IPR021848">
    <property type="entry name" value="HODM_asu-like"/>
</dbReference>
<dbReference type="Pfam" id="PF11927">
    <property type="entry name" value="HODM_asu-like"/>
    <property type="match status" value="1"/>
</dbReference>
<reference evidence="1 2" key="1">
    <citation type="journal article" date="2016" name="Sci. Rep.">
        <title>Peltaster fructicola genome reveals evolution from an invasive phytopathogen to an ectophytic parasite.</title>
        <authorList>
            <person name="Xu C."/>
            <person name="Chen H."/>
            <person name="Gleason M.L."/>
            <person name="Xu J.R."/>
            <person name="Liu H."/>
            <person name="Zhang R."/>
            <person name="Sun G."/>
        </authorList>
    </citation>
    <scope>NUCLEOTIDE SEQUENCE [LARGE SCALE GENOMIC DNA]</scope>
    <source>
        <strain evidence="1 2">LNHT1506</strain>
    </source>
</reference>
<dbReference type="OrthoDB" id="5043642at2759"/>
<dbReference type="Proteomes" id="UP000503462">
    <property type="component" value="Chromosome 1"/>
</dbReference>
<proteinExistence type="predicted"/>
<evidence type="ECO:0000313" key="2">
    <source>
        <dbReference type="Proteomes" id="UP000503462"/>
    </source>
</evidence>
<dbReference type="AlphaFoldDB" id="A0A6H0XK69"/>
<name>A0A6H0XK69_9PEZI</name>
<protein>
    <recommendedName>
        <fullName evidence="3">DUF3445 domain-containing protein</fullName>
    </recommendedName>
</protein>